<evidence type="ECO:0000313" key="6">
    <source>
        <dbReference type="Proteomes" id="UP000594638"/>
    </source>
</evidence>
<dbReference type="Pfam" id="PF00201">
    <property type="entry name" value="UDPGT"/>
    <property type="match status" value="1"/>
</dbReference>
<proteinExistence type="inferred from homology"/>
<dbReference type="Gramene" id="OE9A033704T1">
    <property type="protein sequence ID" value="OE9A033704C1"/>
    <property type="gene ID" value="OE9A033704"/>
</dbReference>
<reference evidence="5 6" key="1">
    <citation type="submission" date="2019-12" db="EMBL/GenBank/DDBJ databases">
        <authorList>
            <person name="Alioto T."/>
            <person name="Alioto T."/>
            <person name="Gomez Garrido J."/>
        </authorList>
    </citation>
    <scope>NUCLEOTIDE SEQUENCE [LARGE SCALE GENOMIC DNA]</scope>
</reference>
<comment type="similarity">
    <text evidence="1 3">Belongs to the UDP-glycosyltransferase family.</text>
</comment>
<keyword evidence="2 3" id="KW-0808">Transferase</keyword>
<dbReference type="GO" id="GO:0080043">
    <property type="term" value="F:quercetin 3-O-glucosyltransferase activity"/>
    <property type="evidence" value="ECO:0007669"/>
    <property type="project" value="TreeGrafter"/>
</dbReference>
<comment type="caution">
    <text evidence="5">The sequence shown here is derived from an EMBL/GenBank/DDBJ whole genome shotgun (WGS) entry which is preliminary data.</text>
</comment>
<name>A0A8S0R0H5_OLEEU</name>
<dbReference type="InterPro" id="IPR002213">
    <property type="entry name" value="UDP_glucos_trans"/>
</dbReference>
<evidence type="ECO:0000256" key="2">
    <source>
        <dbReference type="ARBA" id="ARBA00022679"/>
    </source>
</evidence>
<evidence type="ECO:0000256" key="1">
    <source>
        <dbReference type="ARBA" id="ARBA00009995"/>
    </source>
</evidence>
<evidence type="ECO:0000313" key="5">
    <source>
        <dbReference type="EMBL" id="CAA2971595.1"/>
    </source>
</evidence>
<accession>A0A8S0R0H5</accession>
<protein>
    <recommendedName>
        <fullName evidence="4">Glycosyltransferase</fullName>
        <ecNumber evidence="4">2.4.1.-</ecNumber>
    </recommendedName>
</protein>
<dbReference type="InterPro" id="IPR035595">
    <property type="entry name" value="UDP_glycos_trans_CS"/>
</dbReference>
<dbReference type="GO" id="GO:0080044">
    <property type="term" value="F:quercetin 7-O-glucosyltransferase activity"/>
    <property type="evidence" value="ECO:0007669"/>
    <property type="project" value="TreeGrafter"/>
</dbReference>
<keyword evidence="3" id="KW-0328">Glycosyltransferase</keyword>
<evidence type="ECO:0000256" key="3">
    <source>
        <dbReference type="RuleBase" id="RU003718"/>
    </source>
</evidence>
<gene>
    <name evidence="5" type="ORF">OLEA9_A033704</name>
</gene>
<dbReference type="AlphaFoldDB" id="A0A8S0R0H5"/>
<dbReference type="PANTHER" id="PTHR11926:SF1392">
    <property type="entry name" value="GLYCOSYLTRANSFERASE"/>
    <property type="match status" value="1"/>
</dbReference>
<dbReference type="EC" id="2.4.1.-" evidence="4"/>
<dbReference type="SUPFAM" id="SSF53756">
    <property type="entry name" value="UDP-Glycosyltransferase/glycogen phosphorylase"/>
    <property type="match status" value="1"/>
</dbReference>
<dbReference type="PANTHER" id="PTHR11926">
    <property type="entry name" value="GLUCOSYL/GLUCURONOSYL TRANSFERASES"/>
    <property type="match status" value="1"/>
</dbReference>
<sequence>MDNERASALPPHVLIFPLPIQGPVKCMLKLAELFCINGLKVTFLNSQHIQRCLSSCTNIESYFQRYPNFRFETVPDGLPEDNPRTASEFFEMLDSMKAVSVPLIHEMVTSGPNSENPITCIVADGVFCFAVDIAKQIGVPLLYFDTISPCGLWTYLCLPKLIEAAEFPFKGDNLDEIVVNAPGKEGFLRRRDLPGFYRTKDLNDPFIKSVLKENMNLSLAQGLILNTFEELDASILSEMSTVCPKIYAVGPLHTHVKTRLGTGTTSNSILKEDRSCVPWLDMQPLKSVLFVSIGSLAVMTKEQFMEIWYGLVNSGTRFLWVRRPGSIAGLEKEFEISMDFSQATKERGYIVTWAPQEEVLAHPAIGGFLTHSGWNSTLESIVEGKPMICWPHNVDQQVNSRYVGEFWKLGLDMKDTCDRVTVERMIKELMESKKEEFLEKADRIAKMAKASVSKGGCSYKNLDQLIQDIKSMKFSKHSLKIKII</sequence>
<evidence type="ECO:0000256" key="4">
    <source>
        <dbReference type="RuleBase" id="RU362057"/>
    </source>
</evidence>
<organism evidence="5 6">
    <name type="scientific">Olea europaea subsp. europaea</name>
    <dbReference type="NCBI Taxonomy" id="158383"/>
    <lineage>
        <taxon>Eukaryota</taxon>
        <taxon>Viridiplantae</taxon>
        <taxon>Streptophyta</taxon>
        <taxon>Embryophyta</taxon>
        <taxon>Tracheophyta</taxon>
        <taxon>Spermatophyta</taxon>
        <taxon>Magnoliopsida</taxon>
        <taxon>eudicotyledons</taxon>
        <taxon>Gunneridae</taxon>
        <taxon>Pentapetalae</taxon>
        <taxon>asterids</taxon>
        <taxon>lamiids</taxon>
        <taxon>Lamiales</taxon>
        <taxon>Oleaceae</taxon>
        <taxon>Oleeae</taxon>
        <taxon>Olea</taxon>
    </lineage>
</organism>
<dbReference type="CDD" id="cd03784">
    <property type="entry name" value="GT1_Gtf-like"/>
    <property type="match status" value="1"/>
</dbReference>
<dbReference type="FunFam" id="3.40.50.2000:FF:000040">
    <property type="entry name" value="UDP-glycosyltransferase 76C1"/>
    <property type="match status" value="1"/>
</dbReference>
<keyword evidence="6" id="KW-1185">Reference proteome</keyword>
<dbReference type="PROSITE" id="PS00375">
    <property type="entry name" value="UDPGT"/>
    <property type="match status" value="1"/>
</dbReference>
<dbReference type="EMBL" id="CACTIH010002018">
    <property type="protein sequence ID" value="CAA2971595.1"/>
    <property type="molecule type" value="Genomic_DNA"/>
</dbReference>
<dbReference type="OrthoDB" id="5835829at2759"/>
<dbReference type="Proteomes" id="UP000594638">
    <property type="component" value="Unassembled WGS sequence"/>
</dbReference>
<dbReference type="Gene3D" id="3.40.50.2000">
    <property type="entry name" value="Glycogen Phosphorylase B"/>
    <property type="match status" value="2"/>
</dbReference>